<dbReference type="GO" id="GO:0043024">
    <property type="term" value="F:ribosomal small subunit binding"/>
    <property type="evidence" value="ECO:0007669"/>
    <property type="project" value="TreeGrafter"/>
</dbReference>
<dbReference type="Gene3D" id="3.30.300.20">
    <property type="match status" value="1"/>
</dbReference>
<dbReference type="InterPro" id="IPR015946">
    <property type="entry name" value="KH_dom-like_a/b"/>
</dbReference>
<comment type="function">
    <text evidence="2">One of several proteins that assist in the late maturation steps of the functional core of the 30S ribosomal subunit. Associates with free 30S ribosomal subunits (but not with 30S subunits that are part of 70S ribosomes or polysomes). Required for efficient processing of 16S rRNA. May interact with the 5'-terminal helix region of 16S rRNA.</text>
</comment>
<comment type="subunit">
    <text evidence="2">Monomer. Binds 30S ribosomal subunits, but not 50S ribosomal subunits or 70S ribosomes.</text>
</comment>
<comment type="similarity">
    <text evidence="2">Belongs to the RbfA family.</text>
</comment>
<dbReference type="OrthoDB" id="307788at2"/>
<dbReference type="GO" id="GO:0030490">
    <property type="term" value="P:maturation of SSU-rRNA"/>
    <property type="evidence" value="ECO:0007669"/>
    <property type="project" value="UniProtKB-UniRule"/>
</dbReference>
<evidence type="ECO:0000313" key="4">
    <source>
        <dbReference type="EMBL" id="GCD09561.1"/>
    </source>
</evidence>
<proteinExistence type="inferred from homology"/>
<organism evidence="4 5">
    <name type="scientific">Clostridium tagluense</name>
    <dbReference type="NCBI Taxonomy" id="360422"/>
    <lineage>
        <taxon>Bacteria</taxon>
        <taxon>Bacillati</taxon>
        <taxon>Bacillota</taxon>
        <taxon>Clostridia</taxon>
        <taxon>Eubacteriales</taxon>
        <taxon>Clostridiaceae</taxon>
        <taxon>Clostridium</taxon>
    </lineage>
</organism>
<keyword evidence="1 2" id="KW-0690">Ribosome biogenesis</keyword>
<feature type="compositionally biased region" description="Acidic residues" evidence="3">
    <location>
        <begin position="122"/>
        <end position="146"/>
    </location>
</feature>
<dbReference type="NCBIfam" id="TIGR00082">
    <property type="entry name" value="rbfA"/>
    <property type="match status" value="1"/>
</dbReference>
<dbReference type="HAMAP" id="MF_00003">
    <property type="entry name" value="RbfA"/>
    <property type="match status" value="1"/>
</dbReference>
<dbReference type="PROSITE" id="PS01319">
    <property type="entry name" value="RBFA"/>
    <property type="match status" value="1"/>
</dbReference>
<dbReference type="GO" id="GO:0005829">
    <property type="term" value="C:cytosol"/>
    <property type="evidence" value="ECO:0007669"/>
    <property type="project" value="TreeGrafter"/>
</dbReference>
<dbReference type="Pfam" id="PF02033">
    <property type="entry name" value="RBFA"/>
    <property type="match status" value="1"/>
</dbReference>
<protein>
    <recommendedName>
        <fullName evidence="2">Ribosome-binding factor A</fullName>
    </recommendedName>
</protein>
<dbReference type="InterPro" id="IPR023799">
    <property type="entry name" value="RbfA_dom_sf"/>
</dbReference>
<evidence type="ECO:0000256" key="1">
    <source>
        <dbReference type="ARBA" id="ARBA00022517"/>
    </source>
</evidence>
<reference evidence="4 5" key="1">
    <citation type="submission" date="2018-11" db="EMBL/GenBank/DDBJ databases">
        <title>Genome sequencing and assembly of Clostridium tagluense strain A121.</title>
        <authorList>
            <person name="Murakami T."/>
            <person name="Segawa T."/>
            <person name="Shcherbakova V.A."/>
            <person name="Mori H."/>
            <person name="Yoshimura Y."/>
        </authorList>
    </citation>
    <scope>NUCLEOTIDE SEQUENCE [LARGE SCALE GENOMIC DNA]</scope>
    <source>
        <strain evidence="4 5">A121</strain>
    </source>
</reference>
<sequence>MVNYRNGRINEEIKKEVSNTIQNKIKDPRKSAMVSVTKVDTTKDLTYTKVYVSIFGSEASKKETIQALKSSTGLMRKEIGAHVKLRHVPQVLIEVDETIEKAIHLEGIFNQIKAKEKIDGESVSDEDIDDEDMNEEDISNEDSDEN</sequence>
<name>A0A401UJ19_9CLOT</name>
<dbReference type="InterPro" id="IPR000238">
    <property type="entry name" value="RbfA"/>
</dbReference>
<evidence type="ECO:0000313" key="5">
    <source>
        <dbReference type="Proteomes" id="UP000287872"/>
    </source>
</evidence>
<dbReference type="EMBL" id="BHYK01000005">
    <property type="protein sequence ID" value="GCD09561.1"/>
    <property type="molecule type" value="Genomic_DNA"/>
</dbReference>
<evidence type="ECO:0000256" key="3">
    <source>
        <dbReference type="SAM" id="MobiDB-lite"/>
    </source>
</evidence>
<dbReference type="PANTHER" id="PTHR33515">
    <property type="entry name" value="RIBOSOME-BINDING FACTOR A, CHLOROPLASTIC-RELATED"/>
    <property type="match status" value="1"/>
</dbReference>
<dbReference type="PANTHER" id="PTHR33515:SF1">
    <property type="entry name" value="RIBOSOME-BINDING FACTOR A, CHLOROPLASTIC-RELATED"/>
    <property type="match status" value="1"/>
</dbReference>
<accession>A0A401UJ19</accession>
<gene>
    <name evidence="2 4" type="primary">rbfA</name>
    <name evidence="4" type="ORF">Ctaglu_11840</name>
</gene>
<comment type="caution">
    <text evidence="4">The sequence shown here is derived from an EMBL/GenBank/DDBJ whole genome shotgun (WGS) entry which is preliminary data.</text>
</comment>
<keyword evidence="5" id="KW-1185">Reference proteome</keyword>
<keyword evidence="2" id="KW-0963">Cytoplasm</keyword>
<feature type="region of interest" description="Disordered" evidence="3">
    <location>
        <begin position="117"/>
        <end position="146"/>
    </location>
</feature>
<dbReference type="AlphaFoldDB" id="A0A401UJ19"/>
<dbReference type="Proteomes" id="UP000287872">
    <property type="component" value="Unassembled WGS sequence"/>
</dbReference>
<dbReference type="InterPro" id="IPR020053">
    <property type="entry name" value="Ribosome-bd_factorA_CS"/>
</dbReference>
<evidence type="ECO:0000256" key="2">
    <source>
        <dbReference type="HAMAP-Rule" id="MF_00003"/>
    </source>
</evidence>
<comment type="subcellular location">
    <subcellularLocation>
        <location evidence="2">Cytoplasm</location>
    </subcellularLocation>
</comment>
<dbReference type="SUPFAM" id="SSF89919">
    <property type="entry name" value="Ribosome-binding factor A, RbfA"/>
    <property type="match status" value="1"/>
</dbReference>